<dbReference type="RefSeq" id="WP_347309342.1">
    <property type="nucleotide sequence ID" value="NZ_AP028457.1"/>
</dbReference>
<evidence type="ECO:0000313" key="1">
    <source>
        <dbReference type="EMBL" id="BEK82770.1"/>
    </source>
</evidence>
<proteinExistence type="predicted"/>
<accession>A0ABN6ZGJ0</accession>
<reference evidence="1 2" key="1">
    <citation type="submission" date="2023-06" db="EMBL/GenBank/DDBJ databases">
        <title>Complete Genome Sequences of Bifidobacterium faecale strain JCM19861T was isolated from human faeces by Jung-Hye Choi et al. (2014).</title>
        <authorList>
            <person name="Okuhama S."/>
            <person name="Takahashi H."/>
            <person name="Imaizumi K."/>
            <person name="Nakayama S."/>
            <person name="Ogata Y."/>
            <person name="Suda W."/>
        </authorList>
    </citation>
    <scope>NUCLEOTIDE SEQUENCE [LARGE SCALE GENOMIC DNA]</scope>
    <source>
        <strain evidence="1 2">JCM 19861</strain>
    </source>
</reference>
<dbReference type="EMBL" id="AP028457">
    <property type="protein sequence ID" value="BEK82770.1"/>
    <property type="molecule type" value="Genomic_DNA"/>
</dbReference>
<keyword evidence="2" id="KW-1185">Reference proteome</keyword>
<dbReference type="Proteomes" id="UP001357973">
    <property type="component" value="Chromosome"/>
</dbReference>
<name>A0ABN6ZGJ0_BIFAD</name>
<evidence type="ECO:0000313" key="2">
    <source>
        <dbReference type="Proteomes" id="UP001357973"/>
    </source>
</evidence>
<protein>
    <submittedName>
        <fullName evidence="1">Uncharacterized protein</fullName>
    </submittedName>
</protein>
<sequence>MFQTFLAGFGGVGGACAVITLCLKVWPGALESLATGLYAHVNPERLPYNSVLSQHFAKTRMLGERTERVDGRLDELCRDTIKNTLISLIYGDQSHDHSEAVRYELTKLEKLDAQCWIISAAEKYLEDRQ</sequence>
<organism evidence="1 2">
    <name type="scientific">Bifidobacterium adolescentis</name>
    <dbReference type="NCBI Taxonomy" id="1680"/>
    <lineage>
        <taxon>Bacteria</taxon>
        <taxon>Bacillati</taxon>
        <taxon>Actinomycetota</taxon>
        <taxon>Actinomycetes</taxon>
        <taxon>Bifidobacteriales</taxon>
        <taxon>Bifidobacteriaceae</taxon>
        <taxon>Bifidobacterium</taxon>
    </lineage>
</organism>
<gene>
    <name evidence="1" type="ORF">B19861_07120</name>
</gene>